<dbReference type="Pfam" id="PF21674">
    <property type="entry name" value="CCDC22_N"/>
    <property type="match status" value="1"/>
</dbReference>
<dbReference type="EMBL" id="CCYD01000428">
    <property type="protein sequence ID" value="CEG39584.1"/>
    <property type="molecule type" value="Genomic_DNA"/>
</dbReference>
<dbReference type="STRING" id="4781.A0A0P1AG40"/>
<evidence type="ECO:0000313" key="6">
    <source>
        <dbReference type="Proteomes" id="UP000054928"/>
    </source>
</evidence>
<dbReference type="InterPro" id="IPR048349">
    <property type="entry name" value="CCDC22_N"/>
</dbReference>
<dbReference type="GO" id="GO:2000060">
    <property type="term" value="P:positive regulation of ubiquitin-dependent protein catabolic process"/>
    <property type="evidence" value="ECO:0007669"/>
    <property type="project" value="TreeGrafter"/>
</dbReference>
<organism evidence="5 6">
    <name type="scientific">Plasmopara halstedii</name>
    <name type="common">Downy mildew of sunflower</name>
    <dbReference type="NCBI Taxonomy" id="4781"/>
    <lineage>
        <taxon>Eukaryota</taxon>
        <taxon>Sar</taxon>
        <taxon>Stramenopiles</taxon>
        <taxon>Oomycota</taxon>
        <taxon>Peronosporomycetes</taxon>
        <taxon>Peronosporales</taxon>
        <taxon>Peronosporaceae</taxon>
        <taxon>Plasmopara</taxon>
    </lineage>
</organism>
<feature type="coiled-coil region" evidence="2">
    <location>
        <begin position="624"/>
        <end position="651"/>
    </location>
</feature>
<dbReference type="Pfam" id="PF05667">
    <property type="entry name" value="CCDC22_CC"/>
    <property type="match status" value="1"/>
</dbReference>
<proteinExistence type="inferred from homology"/>
<protein>
    <submittedName>
        <fullName evidence="5">Uncharacterized conserved protein</fullName>
    </submittedName>
</protein>
<dbReference type="PANTHER" id="PTHR15668:SF4">
    <property type="entry name" value="COILED-COIL DOMAIN-CONTAINING PROTEIN 22"/>
    <property type="match status" value="1"/>
</dbReference>
<name>A0A0P1AG40_PLAHL</name>
<accession>A0A0P1AG40</accession>
<feature type="domain" description="CCDC22 N-terminal" evidence="4">
    <location>
        <begin position="1"/>
        <end position="115"/>
    </location>
</feature>
<dbReference type="Proteomes" id="UP000054928">
    <property type="component" value="Unassembled WGS sequence"/>
</dbReference>
<feature type="coiled-coil region" evidence="2">
    <location>
        <begin position="333"/>
        <end position="395"/>
    </location>
</feature>
<feature type="domain" description="CCDC22 coiled-coil" evidence="3">
    <location>
        <begin position="197"/>
        <end position="617"/>
    </location>
</feature>
<feature type="coiled-coil region" evidence="2">
    <location>
        <begin position="445"/>
        <end position="472"/>
    </location>
</feature>
<evidence type="ECO:0000259" key="3">
    <source>
        <dbReference type="Pfam" id="PF05667"/>
    </source>
</evidence>
<sequence>MSEADAFIFAVLQQNGWLEGDSTWTVKELSSDKLIVIVLEFLARLQDTHDDLTLNLPCVEAKAPVGVAARHRIGSQLANILKELGYAGDCGYNHFLYPTEKETRNILSWLVGKLPRSKLEESEDEASQSRAMDTSMNVTDTKLDRKQLASIFSCWKQEKTLHMLPNPNFKELRGFQRLPLKTFPLELPWNGLNQSTCYIFKNFPKDCVKATSLLEALAVAKRNSATLLDEEEFEEGIDLKAVDDQRIHEQFRGNVTDAQFQEREVEDDDFAAILPYPLLMKTLPDIPLAFENLPPAGTGESTEDSTSKELANLTGIEASPIGGKDVVQIDICAEGDEEMIEQLQKQVEESEHRIAAMRKELDRERGELHEVEQHMQKTQASIQEMRQQLERQKQLLALLPEAEANIAKLKHLCRESTAKKAEIAQQMEIAREPLLKELTALNYQRSSFKARRRQLIREIKAMKAEMLEISGNINSKMESLRALEKHQERRLIKPKENASTMTRSMYTSRIMDIIKQVHKQKQDIAKILNDINGIQRQLNTAAEKLKRTEAEAEEKLYIASSRSKTTGSSKADAYIESYRKFAHVREIFEELLLVIDDAGKKENAARDLQNWITQLEARDSSSHLDKVLADLQSVRHENDILQNKLRASNNK</sequence>
<keyword evidence="6" id="KW-1185">Reference proteome</keyword>
<evidence type="ECO:0000256" key="1">
    <source>
        <dbReference type="ARBA" id="ARBA00006438"/>
    </source>
</evidence>
<evidence type="ECO:0000259" key="4">
    <source>
        <dbReference type="Pfam" id="PF21674"/>
    </source>
</evidence>
<evidence type="ECO:0000313" key="5">
    <source>
        <dbReference type="EMBL" id="CEG39584.1"/>
    </source>
</evidence>
<dbReference type="AlphaFoldDB" id="A0A0P1AG40"/>
<dbReference type="OMA" id="KFEQHIQ"/>
<keyword evidence="2" id="KW-0175">Coiled coil</keyword>
<dbReference type="GO" id="GO:0097602">
    <property type="term" value="F:cullin family protein binding"/>
    <property type="evidence" value="ECO:0007669"/>
    <property type="project" value="TreeGrafter"/>
</dbReference>
<dbReference type="PANTHER" id="PTHR15668">
    <property type="entry name" value="JM1 PROTEIN"/>
    <property type="match status" value="1"/>
</dbReference>
<dbReference type="GeneID" id="36404879"/>
<evidence type="ECO:0000256" key="2">
    <source>
        <dbReference type="SAM" id="Coils"/>
    </source>
</evidence>
<dbReference type="InterPro" id="IPR048348">
    <property type="entry name" value="CCDC22_CC"/>
</dbReference>
<dbReference type="InterPro" id="IPR008530">
    <property type="entry name" value="CCDC22"/>
</dbReference>
<feature type="coiled-coil region" evidence="2">
    <location>
        <begin position="524"/>
        <end position="555"/>
    </location>
</feature>
<dbReference type="OrthoDB" id="10266736at2759"/>
<reference evidence="6" key="1">
    <citation type="submission" date="2014-09" db="EMBL/GenBank/DDBJ databases">
        <authorList>
            <person name="Sharma Rahul"/>
            <person name="Thines Marco"/>
        </authorList>
    </citation>
    <scope>NUCLEOTIDE SEQUENCE [LARGE SCALE GENOMIC DNA]</scope>
</reference>
<dbReference type="RefSeq" id="XP_024575953.1">
    <property type="nucleotide sequence ID" value="XM_024725147.1"/>
</dbReference>
<comment type="similarity">
    <text evidence="1">Belongs to the CCDC22 family.</text>
</comment>